<evidence type="ECO:0000259" key="4">
    <source>
        <dbReference type="Pfam" id="PF01168"/>
    </source>
</evidence>
<dbReference type="KEGG" id="elio:KO353_07480"/>
<feature type="domain" description="Alanine racemase N-terminal" evidence="4">
    <location>
        <begin position="16"/>
        <end position="228"/>
    </location>
</feature>
<dbReference type="RefSeq" id="WP_218287073.1">
    <property type="nucleotide sequence ID" value="NZ_CP076448.1"/>
</dbReference>
<dbReference type="EMBL" id="CP076448">
    <property type="protein sequence ID" value="QXM26022.1"/>
    <property type="molecule type" value="Genomic_DNA"/>
</dbReference>
<dbReference type="AlphaFoldDB" id="A0A975U4T3"/>
<dbReference type="GO" id="GO:0030170">
    <property type="term" value="F:pyridoxal phosphate binding"/>
    <property type="evidence" value="ECO:0007669"/>
    <property type="project" value="UniProtKB-UniRule"/>
</dbReference>
<evidence type="ECO:0000313" key="5">
    <source>
        <dbReference type="EMBL" id="QXM26022.1"/>
    </source>
</evidence>
<dbReference type="PANTHER" id="PTHR10146">
    <property type="entry name" value="PROLINE SYNTHETASE CO-TRANSCRIBED BACTERIAL HOMOLOG PROTEIN"/>
    <property type="match status" value="1"/>
</dbReference>
<evidence type="ECO:0000256" key="2">
    <source>
        <dbReference type="HAMAP-Rule" id="MF_02087"/>
    </source>
</evidence>
<dbReference type="InterPro" id="IPR011078">
    <property type="entry name" value="PyrdxlP_homeostasis"/>
</dbReference>
<dbReference type="InterPro" id="IPR001608">
    <property type="entry name" value="Ala_racemase_N"/>
</dbReference>
<name>A0A975U4T3_9PROT</name>
<evidence type="ECO:0000256" key="3">
    <source>
        <dbReference type="RuleBase" id="RU004514"/>
    </source>
</evidence>
<dbReference type="Pfam" id="PF01168">
    <property type="entry name" value="Ala_racemase_N"/>
    <property type="match status" value="1"/>
</dbReference>
<comment type="similarity">
    <text evidence="2 3">Belongs to the pyridoxal phosphate-binding protein YggS/PROSC family.</text>
</comment>
<protein>
    <recommendedName>
        <fullName evidence="2">Pyridoxal phosphate homeostasis protein</fullName>
        <shortName evidence="2">PLP homeostasis protein</shortName>
    </recommendedName>
</protein>
<comment type="function">
    <text evidence="2">Pyridoxal 5'-phosphate (PLP)-binding protein, which is involved in PLP homeostasis.</text>
</comment>
<reference evidence="5" key="1">
    <citation type="submission" date="2021-06" db="EMBL/GenBank/DDBJ databases">
        <title>Elioraea tepida, sp. nov., a moderately thermophilic aerobic anoxygenic phototrophic bacterium isolated from an alkaline siliceous hot spring mat community in Yellowstone National Park, WY, USA.</title>
        <authorList>
            <person name="Saini M.K."/>
            <person name="Yoshida S."/>
            <person name="Sebastian A."/>
            <person name="Hirose S."/>
            <person name="Hara E."/>
            <person name="Tamaki H."/>
            <person name="Soulier N.T."/>
            <person name="Albert I."/>
            <person name="Hanada S."/>
            <person name="Bryant D.A."/>
            <person name="Tank M."/>
        </authorList>
    </citation>
    <scope>NUCLEOTIDE SEQUENCE</scope>
    <source>
        <strain evidence="5">MS-P2</strain>
    </source>
</reference>
<proteinExistence type="inferred from homology"/>
<dbReference type="HAMAP" id="MF_02087">
    <property type="entry name" value="PLP_homeostasis"/>
    <property type="match status" value="1"/>
</dbReference>
<gene>
    <name evidence="5" type="ORF">KO353_07480</name>
</gene>
<sequence length="238" mass="24894">MTAPADSVQDDTIAANLAAVRARIAAAARAAGRDPASVTLVAVSKTHGAEAVAAALAAGQTVFGENRVQEARAKFPALRAAHPELRLHLIGPLQTNKVREAMALADVIETLDRPKLAEAIAGERDRSGRCPDLLVQVNVGREPQKAGIDPGLAEAFVEDCRGRLGLPVRGLMCIPPVDEDPAPHFAWLAECARKLGLAELSMGMSGDFETAITHGATLVRLGSAIFGPRHAPAPFTLA</sequence>
<evidence type="ECO:0000313" key="6">
    <source>
        <dbReference type="Proteomes" id="UP000694001"/>
    </source>
</evidence>
<dbReference type="PANTHER" id="PTHR10146:SF14">
    <property type="entry name" value="PYRIDOXAL PHOSPHATE HOMEOSTASIS PROTEIN"/>
    <property type="match status" value="1"/>
</dbReference>
<dbReference type="NCBIfam" id="TIGR00044">
    <property type="entry name" value="YggS family pyridoxal phosphate-dependent enzyme"/>
    <property type="match status" value="1"/>
</dbReference>
<feature type="modified residue" description="N6-(pyridoxal phosphate)lysine" evidence="2">
    <location>
        <position position="45"/>
    </location>
</feature>
<keyword evidence="1 2" id="KW-0663">Pyridoxal phosphate</keyword>
<dbReference type="CDD" id="cd00635">
    <property type="entry name" value="PLPDE_III_YBL036c_like"/>
    <property type="match status" value="1"/>
</dbReference>
<accession>A0A975U4T3</accession>
<keyword evidence="6" id="KW-1185">Reference proteome</keyword>
<evidence type="ECO:0000256" key="1">
    <source>
        <dbReference type="ARBA" id="ARBA00022898"/>
    </source>
</evidence>
<dbReference type="PIRSF" id="PIRSF004848">
    <property type="entry name" value="YBL036c_PLPDEIII"/>
    <property type="match status" value="1"/>
</dbReference>
<organism evidence="5 6">
    <name type="scientific">Elioraea tepida</name>
    <dbReference type="NCBI Taxonomy" id="2843330"/>
    <lineage>
        <taxon>Bacteria</taxon>
        <taxon>Pseudomonadati</taxon>
        <taxon>Pseudomonadota</taxon>
        <taxon>Alphaproteobacteria</taxon>
        <taxon>Acetobacterales</taxon>
        <taxon>Elioraeaceae</taxon>
        <taxon>Elioraea</taxon>
    </lineage>
</organism>
<dbReference type="Proteomes" id="UP000694001">
    <property type="component" value="Chromosome"/>
</dbReference>
<dbReference type="FunFam" id="3.20.20.10:FF:000018">
    <property type="entry name" value="Pyridoxal phosphate homeostasis protein"/>
    <property type="match status" value="1"/>
</dbReference>